<dbReference type="Proteomes" id="UP000694845">
    <property type="component" value="Unplaced"/>
</dbReference>
<proteinExistence type="predicted"/>
<keyword evidence="1" id="KW-1185">Reference proteome</keyword>
<dbReference type="PANTHER" id="PTHR21301">
    <property type="entry name" value="REVERSE TRANSCRIPTASE"/>
    <property type="match status" value="1"/>
</dbReference>
<dbReference type="AlphaFoldDB" id="A0A8B7YYL8"/>
<sequence length="369" mass="41690">MAITQSACGNECKFKLSLSNSLTLTRFLRERIHLTRATKKTIQAEMDSTLAQIQSTFNEADRTRITQHIDHCCRREFDKCKARQLTKLQDLAEQSLNFTVTPHRVPAMEIVATVETALQKLDPETADLFRSEVNATLWRARPPRSNINQEQRITLKALQEDRSIVIHPTYKGRGSVILDADTYRDKMSELISMGPYQKLAKDPTDQLCRKITAQLLALNKTRGLDDTTDRKLCPISKQPPRMYGLPKIHKPGTPLRPIVSCVSSFAYNRSKHLAGIVSPLTGNTPNTMPNSTAFAEFLRGRHIDSHEALICFNIKSLFTKIPIGNACCVALRRLEEDPELPDWTSISQTKTVSLLEFVLRSTYFLYSGA</sequence>
<evidence type="ECO:0000313" key="2">
    <source>
        <dbReference type="RefSeq" id="XP_022096336.1"/>
    </source>
</evidence>
<dbReference type="PANTHER" id="PTHR21301:SF11">
    <property type="entry name" value="GIY-YIG DOMAIN-CONTAINING PROTEIN"/>
    <property type="match status" value="1"/>
</dbReference>
<name>A0A8B7YYL8_ACAPL</name>
<evidence type="ECO:0000313" key="1">
    <source>
        <dbReference type="Proteomes" id="UP000694845"/>
    </source>
</evidence>
<gene>
    <name evidence="2" type="primary">LOC110982311</name>
</gene>
<dbReference type="KEGG" id="aplc:110982311"/>
<dbReference type="OMA" id="IANTRHQ"/>
<dbReference type="GeneID" id="110982311"/>
<dbReference type="RefSeq" id="XP_022096336.1">
    <property type="nucleotide sequence ID" value="XM_022240644.1"/>
</dbReference>
<accession>A0A8B7YYL8</accession>
<protein>
    <submittedName>
        <fullName evidence="2">Uncharacterized protein LOC110982311</fullName>
    </submittedName>
</protein>
<reference evidence="2" key="1">
    <citation type="submission" date="2025-08" db="UniProtKB">
        <authorList>
            <consortium name="RefSeq"/>
        </authorList>
    </citation>
    <scope>IDENTIFICATION</scope>
</reference>
<dbReference type="OrthoDB" id="10063753at2759"/>
<organism evidence="1 2">
    <name type="scientific">Acanthaster planci</name>
    <name type="common">Crown-of-thorns starfish</name>
    <dbReference type="NCBI Taxonomy" id="133434"/>
    <lineage>
        <taxon>Eukaryota</taxon>
        <taxon>Metazoa</taxon>
        <taxon>Echinodermata</taxon>
        <taxon>Eleutherozoa</taxon>
        <taxon>Asterozoa</taxon>
        <taxon>Asteroidea</taxon>
        <taxon>Valvatacea</taxon>
        <taxon>Valvatida</taxon>
        <taxon>Acanthasteridae</taxon>
        <taxon>Acanthaster</taxon>
    </lineage>
</organism>